<name>A0A817WXK6_9BILA</name>
<keyword evidence="1" id="KW-0175">Coiled coil</keyword>
<dbReference type="AlphaFoldDB" id="A0A817WXK6"/>
<evidence type="ECO:0000256" key="1">
    <source>
        <dbReference type="SAM" id="Coils"/>
    </source>
</evidence>
<comment type="caution">
    <text evidence="2">The sequence shown here is derived from an EMBL/GenBank/DDBJ whole genome shotgun (WGS) entry which is preliminary data.</text>
</comment>
<evidence type="ECO:0000313" key="2">
    <source>
        <dbReference type="EMBL" id="CAF3361137.1"/>
    </source>
</evidence>
<dbReference type="EMBL" id="CAJOBS010001222">
    <property type="protein sequence ID" value="CAF4704445.1"/>
    <property type="molecule type" value="Genomic_DNA"/>
</dbReference>
<protein>
    <submittedName>
        <fullName evidence="2">Uncharacterized protein</fullName>
    </submittedName>
</protein>
<dbReference type="Proteomes" id="UP000663838">
    <property type="component" value="Unassembled WGS sequence"/>
</dbReference>
<sequence length="111" mass="12782">MTKAFHPSFSSIEAIQHSKTIGISSPLAVDPYETRHIFDSNVLTACLKSLQNENRLLKELIDEKETLLINLTKTSNEERLKYENENAQLKQTIKQLQIENSQFKARYQSNS</sequence>
<evidence type="ECO:0000313" key="3">
    <source>
        <dbReference type="EMBL" id="CAF4704445.1"/>
    </source>
</evidence>
<proteinExistence type="predicted"/>
<organism evidence="2 4">
    <name type="scientific">Rotaria socialis</name>
    <dbReference type="NCBI Taxonomy" id="392032"/>
    <lineage>
        <taxon>Eukaryota</taxon>
        <taxon>Metazoa</taxon>
        <taxon>Spiralia</taxon>
        <taxon>Gnathifera</taxon>
        <taxon>Rotifera</taxon>
        <taxon>Eurotatoria</taxon>
        <taxon>Bdelloidea</taxon>
        <taxon>Philodinida</taxon>
        <taxon>Philodinidae</taxon>
        <taxon>Rotaria</taxon>
    </lineage>
</organism>
<reference evidence="2" key="1">
    <citation type="submission" date="2021-02" db="EMBL/GenBank/DDBJ databases">
        <authorList>
            <person name="Nowell W R."/>
        </authorList>
    </citation>
    <scope>NUCLEOTIDE SEQUENCE</scope>
</reference>
<dbReference type="EMBL" id="CAJNYV010000455">
    <property type="protein sequence ID" value="CAF3361137.1"/>
    <property type="molecule type" value="Genomic_DNA"/>
</dbReference>
<dbReference type="Proteomes" id="UP000663865">
    <property type="component" value="Unassembled WGS sequence"/>
</dbReference>
<accession>A0A817WXK6</accession>
<gene>
    <name evidence="2" type="ORF">KIK155_LOCUS4497</name>
    <name evidence="3" type="ORF">TOA249_LOCUS17259</name>
</gene>
<feature type="coiled-coil region" evidence="1">
    <location>
        <begin position="47"/>
        <end position="106"/>
    </location>
</feature>
<evidence type="ECO:0000313" key="4">
    <source>
        <dbReference type="Proteomes" id="UP000663865"/>
    </source>
</evidence>